<keyword evidence="5" id="KW-1185">Reference proteome</keyword>
<reference evidence="4 5" key="1">
    <citation type="submission" date="2019-12" db="EMBL/GenBank/DDBJ databases">
        <authorList>
            <person name="Kim Y.S."/>
        </authorList>
    </citation>
    <scope>NUCLEOTIDE SEQUENCE [LARGE SCALE GENOMIC DNA]</scope>
    <source>
        <strain evidence="4 5">GA093</strain>
    </source>
</reference>
<keyword evidence="1 2" id="KW-0732">Signal</keyword>
<feature type="signal peptide" evidence="2">
    <location>
        <begin position="1"/>
        <end position="19"/>
    </location>
</feature>
<dbReference type="Proteomes" id="UP000471501">
    <property type="component" value="Unassembled WGS sequence"/>
</dbReference>
<proteinExistence type="predicted"/>
<evidence type="ECO:0000313" key="5">
    <source>
        <dbReference type="Proteomes" id="UP000471501"/>
    </source>
</evidence>
<dbReference type="RefSeq" id="WP_160376359.1">
    <property type="nucleotide sequence ID" value="NZ_WSTB01000013.1"/>
</dbReference>
<organism evidence="4 5">
    <name type="scientific">Flavobacterium hydrocarbonoxydans</name>
    <dbReference type="NCBI Taxonomy" id="2683249"/>
    <lineage>
        <taxon>Bacteria</taxon>
        <taxon>Pseudomonadati</taxon>
        <taxon>Bacteroidota</taxon>
        <taxon>Flavobacteriia</taxon>
        <taxon>Flavobacteriales</taxon>
        <taxon>Flavobacteriaceae</taxon>
        <taxon>Flavobacterium</taxon>
    </lineage>
</organism>
<dbReference type="InterPro" id="IPR006626">
    <property type="entry name" value="PbH1"/>
</dbReference>
<dbReference type="AlphaFoldDB" id="A0A6I4NVH8"/>
<dbReference type="InterPro" id="IPR026444">
    <property type="entry name" value="Secre_tail"/>
</dbReference>
<evidence type="ECO:0000256" key="2">
    <source>
        <dbReference type="SAM" id="SignalP"/>
    </source>
</evidence>
<feature type="domain" description="Secretion system C-terminal sorting" evidence="3">
    <location>
        <begin position="545"/>
        <end position="617"/>
    </location>
</feature>
<comment type="caution">
    <text evidence="4">The sequence shown here is derived from an EMBL/GenBank/DDBJ whole genome shotgun (WGS) entry which is preliminary data.</text>
</comment>
<dbReference type="SMART" id="SM00710">
    <property type="entry name" value="PbH1"/>
    <property type="match status" value="9"/>
</dbReference>
<sequence>MKIKKITFIFLLCFIQGFAQTYVSTTGNDVTGTGTSALPFKTIVKGVQVAPSGGTVIVLSGTYPVTGPIYVGKPLTIQKSGSGAVVVNASGWTSTDPYVLGIVNTSNVTIDGLTISNKIANGSKGIWVLANSGATANLNNITIKNCIVKNIGWISNNLSSIPANSGIVANAIKVDGGNGTYAITNVKLENNEVANCATGWGEAVTITGNVNGFTVSGNTVYDIANIGIVAAGNYTSTGATSNNQARNGTIVSNEVFNCMSAVANSAGIYIDGALNCTVQRNEVYRCGVGLAVGAEQNTATGNGGPSTGHIVNNNSVYNNVVTGAIFGGVIGSGYTTSVGNTKIFNNTFYKNRTGAVINGVTTIAGVAVGTIADIYGGEVHLQNSSGITFKNNILYATNNKKALLASYGYTVSSFVSNYNLFYREGTTDFIIDLTGVSFNGSSTTGSYNPAQFATLTGQDVNSVVGLPGFTNASTFNFTLVSGAFARDKGDPTYNTTYSGTLDFDDDTRRRNGRIDIGCSELQTGSSGKTAVATKKTEEMAPVFSIFPNPASEEINVSFASSIKSASFTVLDLNGRTLLNGDYKDVNNIRIVVSDLNVKSQLVILQINADGETTQHKIYLK</sequence>
<dbReference type="InterPro" id="IPR012334">
    <property type="entry name" value="Pectin_lyas_fold"/>
</dbReference>
<gene>
    <name evidence="4" type="ORF">GON26_19040</name>
</gene>
<name>A0A6I4NVH8_9FLAO</name>
<dbReference type="Gene3D" id="2.160.20.10">
    <property type="entry name" value="Single-stranded right-handed beta-helix, Pectin lyase-like"/>
    <property type="match status" value="1"/>
</dbReference>
<accession>A0A6I4NVH8</accession>
<protein>
    <recommendedName>
        <fullName evidence="3">Secretion system C-terminal sorting domain-containing protein</fullName>
    </recommendedName>
</protein>
<evidence type="ECO:0000259" key="3">
    <source>
        <dbReference type="Pfam" id="PF18962"/>
    </source>
</evidence>
<dbReference type="InterPro" id="IPR011050">
    <property type="entry name" value="Pectin_lyase_fold/virulence"/>
</dbReference>
<evidence type="ECO:0000313" key="4">
    <source>
        <dbReference type="EMBL" id="MWB96465.1"/>
    </source>
</evidence>
<dbReference type="Pfam" id="PF18962">
    <property type="entry name" value="Por_Secre_tail"/>
    <property type="match status" value="1"/>
</dbReference>
<dbReference type="EMBL" id="WSTB01000013">
    <property type="protein sequence ID" value="MWB96465.1"/>
    <property type="molecule type" value="Genomic_DNA"/>
</dbReference>
<feature type="chain" id="PRO_5026300207" description="Secretion system C-terminal sorting domain-containing protein" evidence="2">
    <location>
        <begin position="20"/>
        <end position="620"/>
    </location>
</feature>
<dbReference type="SUPFAM" id="SSF51126">
    <property type="entry name" value="Pectin lyase-like"/>
    <property type="match status" value="1"/>
</dbReference>
<evidence type="ECO:0000256" key="1">
    <source>
        <dbReference type="ARBA" id="ARBA00022729"/>
    </source>
</evidence>